<dbReference type="CDD" id="cd06559">
    <property type="entry name" value="Endonuclease_V"/>
    <property type="match status" value="1"/>
</dbReference>
<keyword evidence="3 6" id="KW-0540">Nuclease</keyword>
<keyword evidence="6" id="KW-0460">Magnesium</keyword>
<comment type="cofactor">
    <cofactor evidence="6">
        <name>Mg(2+)</name>
        <dbReference type="ChEBI" id="CHEBI:18420"/>
    </cofactor>
</comment>
<dbReference type="Gene3D" id="3.30.2170.10">
    <property type="entry name" value="archaeoglobus fulgidus dsm 4304 superfamily"/>
    <property type="match status" value="1"/>
</dbReference>
<dbReference type="Pfam" id="PF04493">
    <property type="entry name" value="Endonuclease_5"/>
    <property type="match status" value="1"/>
</dbReference>
<keyword evidence="6" id="KW-0234">DNA repair</keyword>
<dbReference type="GO" id="GO:0016891">
    <property type="term" value="F:RNA endonuclease activity producing 5'-phosphomonoesters, hydrolytic mechanism"/>
    <property type="evidence" value="ECO:0007669"/>
    <property type="project" value="TreeGrafter"/>
</dbReference>
<dbReference type="GO" id="GO:0006281">
    <property type="term" value="P:DNA repair"/>
    <property type="evidence" value="ECO:0007669"/>
    <property type="project" value="UniProtKB-UniRule"/>
</dbReference>
<dbReference type="EMBL" id="QGGU01000009">
    <property type="protein sequence ID" value="PWK48601.1"/>
    <property type="molecule type" value="Genomic_DNA"/>
</dbReference>
<comment type="function">
    <text evidence="6">DNA repair enzyme involved in the repair of deaminated bases. Selectively cleaves double-stranded DNA at the second phosphodiester bond 3' to a deoxyinosine leaving behind the intact lesion on the nicked DNA.</text>
</comment>
<comment type="catalytic activity">
    <reaction evidence="6">
        <text>Endonucleolytic cleavage at apurinic or apyrimidinic sites to products with a 5'-phosphate.</text>
        <dbReference type="EC" id="3.1.21.7"/>
    </reaction>
</comment>
<evidence type="ECO:0000256" key="2">
    <source>
        <dbReference type="ARBA" id="ARBA00022490"/>
    </source>
</evidence>
<dbReference type="NCBIfam" id="NF008629">
    <property type="entry name" value="PRK11617.1"/>
    <property type="match status" value="1"/>
</dbReference>
<evidence type="ECO:0000256" key="5">
    <source>
        <dbReference type="ARBA" id="ARBA00022801"/>
    </source>
</evidence>
<dbReference type="GO" id="GO:0043737">
    <property type="term" value="F:deoxyribonuclease V activity"/>
    <property type="evidence" value="ECO:0007669"/>
    <property type="project" value="UniProtKB-UniRule"/>
</dbReference>
<keyword evidence="6" id="KW-0479">Metal-binding</keyword>
<dbReference type="GO" id="GO:0003727">
    <property type="term" value="F:single-stranded RNA binding"/>
    <property type="evidence" value="ECO:0007669"/>
    <property type="project" value="TreeGrafter"/>
</dbReference>
<evidence type="ECO:0000256" key="1">
    <source>
        <dbReference type="ARBA" id="ARBA00004496"/>
    </source>
</evidence>
<dbReference type="InterPro" id="IPR007581">
    <property type="entry name" value="Endonuclease-V"/>
</dbReference>
<dbReference type="AlphaFoldDB" id="A0A316FI53"/>
<sequence>MALMKQSRLFNPDAIQSILDDWPETFAEAKVIQQRLCEKILLQDQLSSVNYIAGVDAGVLNKGRQIRASVVILNATDATVVEQKSAVVDNVFPYVPGYLSFRELPAVLSAFLQIEQLPQLIMCDGQGIAHPRRFGIACHLGLITGIPSFGVAKSKLVGDYESPSLTRGSHKPLYYQQQKIGAVLCTRDNVKPVFVSPGHLINIDSAVHWTLTMGRGFKLPEPTRVADKLASRR</sequence>
<dbReference type="EC" id="3.1.21.7" evidence="6"/>
<gene>
    <name evidence="6" type="primary">nfi</name>
    <name evidence="7" type="ORF">C8D97_109152</name>
</gene>
<dbReference type="GO" id="GO:0000287">
    <property type="term" value="F:magnesium ion binding"/>
    <property type="evidence" value="ECO:0007669"/>
    <property type="project" value="UniProtKB-UniRule"/>
</dbReference>
<keyword evidence="4 6" id="KW-0255">Endonuclease</keyword>
<keyword evidence="2 6" id="KW-0963">Cytoplasm</keyword>
<dbReference type="PANTHER" id="PTHR28511:SF1">
    <property type="entry name" value="ENDONUCLEASE V"/>
    <property type="match status" value="1"/>
</dbReference>
<dbReference type="GO" id="GO:0005737">
    <property type="term" value="C:cytoplasm"/>
    <property type="evidence" value="ECO:0007669"/>
    <property type="project" value="UniProtKB-SubCell"/>
</dbReference>
<evidence type="ECO:0000313" key="7">
    <source>
        <dbReference type="EMBL" id="PWK48601.1"/>
    </source>
</evidence>
<reference evidence="7 8" key="1">
    <citation type="submission" date="2018-05" db="EMBL/GenBank/DDBJ databases">
        <title>Genomic Encyclopedia of Type Strains, Phase IV (KMG-IV): sequencing the most valuable type-strain genomes for metagenomic binning, comparative biology and taxonomic classification.</title>
        <authorList>
            <person name="Goeker M."/>
        </authorList>
    </citation>
    <scope>NUCLEOTIDE SEQUENCE [LARGE SCALE GENOMIC DNA]</scope>
    <source>
        <strain evidence="7 8">DSM 25350</strain>
    </source>
</reference>
<evidence type="ECO:0000313" key="8">
    <source>
        <dbReference type="Proteomes" id="UP000245790"/>
    </source>
</evidence>
<dbReference type="HAMAP" id="MF_00801">
    <property type="entry name" value="Endonuclease_5"/>
    <property type="match status" value="1"/>
</dbReference>
<dbReference type="PANTHER" id="PTHR28511">
    <property type="entry name" value="ENDONUCLEASE V"/>
    <property type="match status" value="1"/>
</dbReference>
<evidence type="ECO:0000256" key="3">
    <source>
        <dbReference type="ARBA" id="ARBA00022722"/>
    </source>
</evidence>
<feature type="site" description="Interaction with target DNA" evidence="6">
    <location>
        <position position="94"/>
    </location>
</feature>
<feature type="binding site" evidence="6">
    <location>
        <position position="124"/>
    </location>
    <ligand>
        <name>Mg(2+)</name>
        <dbReference type="ChEBI" id="CHEBI:18420"/>
    </ligand>
</feature>
<proteinExistence type="inferred from homology"/>
<comment type="similarity">
    <text evidence="6">Belongs to the endonuclease V family.</text>
</comment>
<evidence type="ECO:0000256" key="4">
    <source>
        <dbReference type="ARBA" id="ARBA00022759"/>
    </source>
</evidence>
<accession>A0A316FI53</accession>
<feature type="binding site" evidence="6">
    <location>
        <position position="56"/>
    </location>
    <ligand>
        <name>Mg(2+)</name>
        <dbReference type="ChEBI" id="CHEBI:18420"/>
    </ligand>
</feature>
<comment type="subcellular location">
    <subcellularLocation>
        <location evidence="1 6">Cytoplasm</location>
    </subcellularLocation>
</comment>
<keyword evidence="6" id="KW-0227">DNA damage</keyword>
<evidence type="ECO:0000256" key="6">
    <source>
        <dbReference type="HAMAP-Rule" id="MF_00801"/>
    </source>
</evidence>
<comment type="caution">
    <text evidence="7">The sequence shown here is derived from an EMBL/GenBank/DDBJ whole genome shotgun (WGS) entry which is preliminary data.</text>
</comment>
<name>A0A316FI53_9GAMM</name>
<organism evidence="7 8">
    <name type="scientific">Pleionea mediterranea</name>
    <dbReference type="NCBI Taxonomy" id="523701"/>
    <lineage>
        <taxon>Bacteria</taxon>
        <taxon>Pseudomonadati</taxon>
        <taxon>Pseudomonadota</taxon>
        <taxon>Gammaproteobacteria</taxon>
        <taxon>Oceanospirillales</taxon>
        <taxon>Pleioneaceae</taxon>
        <taxon>Pleionea</taxon>
    </lineage>
</organism>
<protein>
    <recommendedName>
        <fullName evidence="6">Endonuclease V</fullName>
        <ecNumber evidence="6">3.1.21.7</ecNumber>
    </recommendedName>
    <alternativeName>
        <fullName evidence="6">Deoxyinosine 3'endonuclease</fullName>
    </alternativeName>
    <alternativeName>
        <fullName evidence="6">Deoxyribonuclease V</fullName>
        <shortName evidence="6">DNase V</shortName>
    </alternativeName>
</protein>
<keyword evidence="5 6" id="KW-0378">Hydrolase</keyword>
<keyword evidence="8" id="KW-1185">Reference proteome</keyword>
<dbReference type="Proteomes" id="UP000245790">
    <property type="component" value="Unassembled WGS sequence"/>
</dbReference>